<gene>
    <name evidence="4" type="ORF">DSM5745_10967</name>
</gene>
<dbReference type="CDD" id="cd07379">
    <property type="entry name" value="MPP_239FB"/>
    <property type="match status" value="1"/>
</dbReference>
<evidence type="ECO:0000256" key="2">
    <source>
        <dbReference type="SAM" id="Phobius"/>
    </source>
</evidence>
<evidence type="ECO:0000259" key="3">
    <source>
        <dbReference type="Pfam" id="PF00149"/>
    </source>
</evidence>
<feature type="region of interest" description="Disordered" evidence="1">
    <location>
        <begin position="161"/>
        <end position="221"/>
    </location>
</feature>
<evidence type="ECO:0000313" key="4">
    <source>
        <dbReference type="EMBL" id="RDW60509.1"/>
    </source>
</evidence>
<dbReference type="EMBL" id="PVWQ01000018">
    <property type="protein sequence ID" value="RDW60509.1"/>
    <property type="molecule type" value="Genomic_DNA"/>
</dbReference>
<feature type="transmembrane region" description="Helical" evidence="2">
    <location>
        <begin position="319"/>
        <end position="337"/>
    </location>
</feature>
<name>A0A3D8QFA5_9EURO</name>
<evidence type="ECO:0000256" key="1">
    <source>
        <dbReference type="SAM" id="MobiDB-lite"/>
    </source>
</evidence>
<keyword evidence="5" id="KW-1185">Reference proteome</keyword>
<dbReference type="OrthoDB" id="630188at2759"/>
<dbReference type="GO" id="GO:0016787">
    <property type="term" value="F:hydrolase activity"/>
    <property type="evidence" value="ECO:0007669"/>
    <property type="project" value="InterPro"/>
</dbReference>
<dbReference type="Gene3D" id="3.60.21.10">
    <property type="match status" value="2"/>
</dbReference>
<proteinExistence type="predicted"/>
<dbReference type="PANTHER" id="PTHR12905">
    <property type="entry name" value="METALLOPHOSPHOESTERASE"/>
    <property type="match status" value="1"/>
</dbReference>
<organism evidence="4 5">
    <name type="scientific">Aspergillus mulundensis</name>
    <dbReference type="NCBI Taxonomy" id="1810919"/>
    <lineage>
        <taxon>Eukaryota</taxon>
        <taxon>Fungi</taxon>
        <taxon>Dikarya</taxon>
        <taxon>Ascomycota</taxon>
        <taxon>Pezizomycotina</taxon>
        <taxon>Eurotiomycetes</taxon>
        <taxon>Eurotiomycetidae</taxon>
        <taxon>Eurotiales</taxon>
        <taxon>Aspergillaceae</taxon>
        <taxon>Aspergillus</taxon>
        <taxon>Aspergillus subgen. Nidulantes</taxon>
    </lineage>
</organism>
<keyword evidence="2" id="KW-0472">Membrane</keyword>
<dbReference type="InterPro" id="IPR051693">
    <property type="entry name" value="UPF0046_metallophosphoest"/>
</dbReference>
<dbReference type="SUPFAM" id="SSF56300">
    <property type="entry name" value="Metallo-dependent phosphatases"/>
    <property type="match status" value="1"/>
</dbReference>
<sequence>MSPETQPQRVISVTLPGHHLRKYAQLLLNLHLRLNPSASNPRLGSDNASSDNANDETVRIVCVSDTHNNKPNLPPGDVLIHAGDLTENGSFDELQAQLNWLSAQPHAHKIVVAGNHDVLLDEGFLEKYPERRYGDVRTRKDLEWGGLVYLEDESVTLNFPRQNQRGRYGQEDDDRHGAQAAQHAHAHENNPNQRQPELQTQSESERPEKTRGLKIYGSPQTPQYGISAFQYPSSSAEEVWSNRIPDDADIVVVHGPPRLHLDSFDPNGLRRSGCAHLNQEIHRVRPRLVVFGHIHVGHGREDVLLDGVRQGHEKVMNRLGGWGVILGTVWAVILGYLKRVLGVRLGEQRVTTFVNAAVVGGGLKNELRNEAVIVDI</sequence>
<evidence type="ECO:0000313" key="5">
    <source>
        <dbReference type="Proteomes" id="UP000256690"/>
    </source>
</evidence>
<dbReference type="GeneID" id="38121337"/>
<dbReference type="RefSeq" id="XP_026598621.1">
    <property type="nucleotide sequence ID" value="XM_026752983.1"/>
</dbReference>
<reference evidence="4 5" key="1">
    <citation type="journal article" date="2018" name="IMA Fungus">
        <title>IMA Genome-F 9: Draft genome sequence of Annulohypoxylon stygium, Aspergillus mulundensis, Berkeleyomyces basicola (syn. Thielaviopsis basicola), Ceratocystis smalleyi, two Cercospora beticola strains, Coleophoma cylindrospora, Fusarium fracticaudum, Phialophora cf. hyalina, and Morchella septimelata.</title>
        <authorList>
            <person name="Wingfield B.D."/>
            <person name="Bills G.F."/>
            <person name="Dong Y."/>
            <person name="Huang W."/>
            <person name="Nel W.J."/>
            <person name="Swalarsk-Parry B.S."/>
            <person name="Vaghefi N."/>
            <person name="Wilken P.M."/>
            <person name="An Z."/>
            <person name="de Beer Z.W."/>
            <person name="De Vos L."/>
            <person name="Chen L."/>
            <person name="Duong T.A."/>
            <person name="Gao Y."/>
            <person name="Hammerbacher A."/>
            <person name="Kikkert J.R."/>
            <person name="Li Y."/>
            <person name="Li H."/>
            <person name="Li K."/>
            <person name="Li Q."/>
            <person name="Liu X."/>
            <person name="Ma X."/>
            <person name="Naidoo K."/>
            <person name="Pethybridge S.J."/>
            <person name="Sun J."/>
            <person name="Steenkamp E.T."/>
            <person name="van der Nest M.A."/>
            <person name="van Wyk S."/>
            <person name="Wingfield M.J."/>
            <person name="Xiong C."/>
            <person name="Yue Q."/>
            <person name="Zhang X."/>
        </authorList>
    </citation>
    <scope>NUCLEOTIDE SEQUENCE [LARGE SCALE GENOMIC DNA]</scope>
    <source>
        <strain evidence="4 5">DSM 5745</strain>
    </source>
</reference>
<dbReference type="Proteomes" id="UP000256690">
    <property type="component" value="Unassembled WGS sequence"/>
</dbReference>
<feature type="domain" description="Calcineurin-like phosphoesterase" evidence="3">
    <location>
        <begin position="60"/>
        <end position="296"/>
    </location>
</feature>
<dbReference type="Pfam" id="PF00149">
    <property type="entry name" value="Metallophos"/>
    <property type="match status" value="1"/>
</dbReference>
<feature type="compositionally biased region" description="Basic and acidic residues" evidence="1">
    <location>
        <begin position="168"/>
        <end position="177"/>
    </location>
</feature>
<protein>
    <recommendedName>
        <fullName evidence="3">Calcineurin-like phosphoesterase domain-containing protein</fullName>
    </recommendedName>
</protein>
<dbReference type="InterPro" id="IPR004843">
    <property type="entry name" value="Calcineurin-like_PHP"/>
</dbReference>
<dbReference type="InterPro" id="IPR029052">
    <property type="entry name" value="Metallo-depent_PP-like"/>
</dbReference>
<dbReference type="PANTHER" id="PTHR12905:SF28">
    <property type="entry name" value="RHAMNOGALACTURONATE LYASE C-RELATED"/>
    <property type="match status" value="1"/>
</dbReference>
<accession>A0A3D8QFA5</accession>
<feature type="compositionally biased region" description="Polar residues" evidence="1">
    <location>
        <begin position="189"/>
        <end position="202"/>
    </location>
</feature>
<keyword evidence="2" id="KW-0812">Transmembrane</keyword>
<comment type="caution">
    <text evidence="4">The sequence shown here is derived from an EMBL/GenBank/DDBJ whole genome shotgun (WGS) entry which is preliminary data.</text>
</comment>
<dbReference type="AlphaFoldDB" id="A0A3D8QFA5"/>
<keyword evidence="2" id="KW-1133">Transmembrane helix</keyword>